<dbReference type="OrthoDB" id="3684248at2759"/>
<organism evidence="2 3">
    <name type="scientific">Ophiobolus disseminans</name>
    <dbReference type="NCBI Taxonomy" id="1469910"/>
    <lineage>
        <taxon>Eukaryota</taxon>
        <taxon>Fungi</taxon>
        <taxon>Dikarya</taxon>
        <taxon>Ascomycota</taxon>
        <taxon>Pezizomycotina</taxon>
        <taxon>Dothideomycetes</taxon>
        <taxon>Pleosporomycetidae</taxon>
        <taxon>Pleosporales</taxon>
        <taxon>Pleosporineae</taxon>
        <taxon>Phaeosphaeriaceae</taxon>
        <taxon>Ophiobolus</taxon>
    </lineage>
</organism>
<reference evidence="2" key="1">
    <citation type="journal article" date="2020" name="Stud. Mycol.">
        <title>101 Dothideomycetes genomes: a test case for predicting lifestyles and emergence of pathogens.</title>
        <authorList>
            <person name="Haridas S."/>
            <person name="Albert R."/>
            <person name="Binder M."/>
            <person name="Bloem J."/>
            <person name="Labutti K."/>
            <person name="Salamov A."/>
            <person name="Andreopoulos B."/>
            <person name="Baker S."/>
            <person name="Barry K."/>
            <person name="Bills G."/>
            <person name="Bluhm B."/>
            <person name="Cannon C."/>
            <person name="Castanera R."/>
            <person name="Culley D."/>
            <person name="Daum C."/>
            <person name="Ezra D."/>
            <person name="Gonzalez J."/>
            <person name="Henrissat B."/>
            <person name="Kuo A."/>
            <person name="Liang C."/>
            <person name="Lipzen A."/>
            <person name="Lutzoni F."/>
            <person name="Magnuson J."/>
            <person name="Mondo S."/>
            <person name="Nolan M."/>
            <person name="Ohm R."/>
            <person name="Pangilinan J."/>
            <person name="Park H.-J."/>
            <person name="Ramirez L."/>
            <person name="Alfaro M."/>
            <person name="Sun H."/>
            <person name="Tritt A."/>
            <person name="Yoshinaga Y."/>
            <person name="Zwiers L.-H."/>
            <person name="Turgeon B."/>
            <person name="Goodwin S."/>
            <person name="Spatafora J."/>
            <person name="Crous P."/>
            <person name="Grigoriev I."/>
        </authorList>
    </citation>
    <scope>NUCLEOTIDE SEQUENCE</scope>
    <source>
        <strain evidence="2">CBS 113818</strain>
    </source>
</reference>
<gene>
    <name evidence="2" type="ORF">CC86DRAFT_416321</name>
</gene>
<accession>A0A6A7A024</accession>
<dbReference type="AlphaFoldDB" id="A0A6A7A024"/>
<evidence type="ECO:0000313" key="2">
    <source>
        <dbReference type="EMBL" id="KAF2826670.1"/>
    </source>
</evidence>
<sequence length="226" mass="25724">MYYIDRAMNYLFDERGRAPRVSPPTLNRIDADTQLVVYHQTGTSGPKPTPHQIESLPPCTWIVANPFAEIAKAQSEAYYEEIDILQAFMLGQKSEFSAGQWYVVHPVTYFQVRDLSNEVLHKLQEWITVECPNKLFTSKAKQVLSFRKARDETLEEIYRELERRKKPGDIGAESGNVEKWEIVEHDDDTSGKEGSETNEDGFHEEEVKGGEIGRRESGGEAGRGGR</sequence>
<dbReference type="Proteomes" id="UP000799424">
    <property type="component" value="Unassembled WGS sequence"/>
</dbReference>
<evidence type="ECO:0000256" key="1">
    <source>
        <dbReference type="SAM" id="MobiDB-lite"/>
    </source>
</evidence>
<keyword evidence="3" id="KW-1185">Reference proteome</keyword>
<dbReference type="EMBL" id="MU006225">
    <property type="protein sequence ID" value="KAF2826670.1"/>
    <property type="molecule type" value="Genomic_DNA"/>
</dbReference>
<feature type="compositionally biased region" description="Basic and acidic residues" evidence="1">
    <location>
        <begin position="176"/>
        <end position="218"/>
    </location>
</feature>
<proteinExistence type="predicted"/>
<name>A0A6A7A024_9PLEO</name>
<protein>
    <submittedName>
        <fullName evidence="2">Uncharacterized protein</fullName>
    </submittedName>
</protein>
<evidence type="ECO:0000313" key="3">
    <source>
        <dbReference type="Proteomes" id="UP000799424"/>
    </source>
</evidence>
<feature type="region of interest" description="Disordered" evidence="1">
    <location>
        <begin position="168"/>
        <end position="226"/>
    </location>
</feature>